<evidence type="ECO:0000313" key="2">
    <source>
        <dbReference type="EMBL" id="TDQ49448.1"/>
    </source>
</evidence>
<evidence type="ECO:0000259" key="1">
    <source>
        <dbReference type="Pfam" id="PF12705"/>
    </source>
</evidence>
<keyword evidence="3" id="KW-1185">Reference proteome</keyword>
<dbReference type="InterPro" id="IPR019925">
    <property type="entry name" value="DNA_repair_protein_predicted"/>
</dbReference>
<sequence>MAASIPIEFLMTPEQLFSALQSDSPPLVLVANQRLVKTLSERYARFRRAQGDSVWDTPALTTFEHWLAEQGRQMVYRGVFDVAALPDIVLDDDEAVRLWQDIIDQAERDQPLLSTADLAKQAHEAHGLLLEYQDQQAVAPVSEEFQHFLRWQSAMLDALKQRQWCTSAQWQTMLLQALRQQRLPTHLVLAGFDQLRPWLRQVLEQIEQQGGRVDTLQENTATATLARVSATDAADEHRVIAAWAKSTLQQQPSAKLAIVATDLAARKTALIRALREALEPEHLLQFDDRPSSLINISLGAALADYPIVADALRLLSALSQETIITRQWSALMLSPYIGFASEADQRAAFDAWWREQGLSELRRASFLRLLASDAPTPCRCPQTAEHWQQAFEQCQSLRHKRLPMRDWAEPLKQLLQLFLWPGSRPLASVEYQCREAFFKALQNLQLARWPEHPVGFSTAVQELRKRVQTQVFQAQQPGTAKIHVMGLLEAAGVEADAIWLLDARDDRLPAPLRPNPLLPFAWQQRVQAPRASHQREQFFVEQTLQRLSHAARAVIASCPQHEGDAELRMSPYLQHWPEQPAENLFLVVTKAIEAAALETLSDEPVPAVDLQLLPRKDSSLLSAQALNPQLAFVQFRLHGRRVENLAEQLLPNERGQLVHIALSLLWQSLQSSSELHTLADAEWQRRIAAVCHQALEQRARFRQQDWPSHWQRLEHQALCALVQEWIALEKQRNNGFRLVANETPVSVKLSELELQLRVDRIDQLDDGRLCIIDYKTGRSWRPPDWLDERPTDVQLMLYALAREEPIAALVAARVRAKECRFIGLQDDSGLPAIRRDPLLDEYDFADLRTHWQQTLSALAEEFLQGEARNIAYDEKASAAHPLAPFLRLHATVDDEGEDE</sequence>
<proteinExistence type="predicted"/>
<dbReference type="InterPro" id="IPR011604">
    <property type="entry name" value="PDDEXK-like_dom_sf"/>
</dbReference>
<protein>
    <submittedName>
        <fullName evidence="2">Putative DNA repair protein</fullName>
    </submittedName>
</protein>
<gene>
    <name evidence="2" type="ORF">EV696_104153</name>
</gene>
<evidence type="ECO:0000313" key="3">
    <source>
        <dbReference type="Proteomes" id="UP000295375"/>
    </source>
</evidence>
<feature type="domain" description="PD-(D/E)XK endonuclease-like" evidence="1">
    <location>
        <begin position="640"/>
        <end position="869"/>
    </location>
</feature>
<reference evidence="2 3" key="1">
    <citation type="submission" date="2019-03" db="EMBL/GenBank/DDBJ databases">
        <title>Genomic Encyclopedia of Type Strains, Phase IV (KMG-IV): sequencing the most valuable type-strain genomes for metagenomic binning, comparative biology and taxonomic classification.</title>
        <authorList>
            <person name="Goeker M."/>
        </authorList>
    </citation>
    <scope>NUCLEOTIDE SEQUENCE [LARGE SCALE GENOMIC DNA]</scope>
    <source>
        <strain evidence="2 3">DSM 103792</strain>
    </source>
</reference>
<dbReference type="InterPro" id="IPR027417">
    <property type="entry name" value="P-loop_NTPase"/>
</dbReference>
<name>A0A4R6UQC4_9GAMM</name>
<dbReference type="Gene3D" id="3.90.320.10">
    <property type="match status" value="1"/>
</dbReference>
<comment type="caution">
    <text evidence="2">The sequence shown here is derived from an EMBL/GenBank/DDBJ whole genome shotgun (WGS) entry which is preliminary data.</text>
</comment>
<organism evidence="2 3">
    <name type="scientific">Permianibacter aggregans</name>
    <dbReference type="NCBI Taxonomy" id="1510150"/>
    <lineage>
        <taxon>Bacteria</taxon>
        <taxon>Pseudomonadati</taxon>
        <taxon>Pseudomonadota</taxon>
        <taxon>Gammaproteobacteria</taxon>
        <taxon>Pseudomonadales</taxon>
        <taxon>Pseudomonadaceae</taxon>
        <taxon>Permianibacter</taxon>
    </lineage>
</organism>
<dbReference type="Proteomes" id="UP000295375">
    <property type="component" value="Unassembled WGS sequence"/>
</dbReference>
<dbReference type="Pfam" id="PF12705">
    <property type="entry name" value="PDDEXK_1"/>
    <property type="match status" value="1"/>
</dbReference>
<dbReference type="SUPFAM" id="SSF52540">
    <property type="entry name" value="P-loop containing nucleoside triphosphate hydrolases"/>
    <property type="match status" value="1"/>
</dbReference>
<dbReference type="InterPro" id="IPR038726">
    <property type="entry name" value="PDDEXK_AddAB-type"/>
</dbReference>
<dbReference type="OrthoDB" id="9761147at2"/>
<dbReference type="NCBIfam" id="TIGR03623">
    <property type="entry name" value="probable DNA repair protein"/>
    <property type="match status" value="1"/>
</dbReference>
<dbReference type="EMBL" id="SNYM01000004">
    <property type="protein sequence ID" value="TDQ49448.1"/>
    <property type="molecule type" value="Genomic_DNA"/>
</dbReference>
<dbReference type="AlphaFoldDB" id="A0A4R6UQC4"/>
<accession>A0A4R6UQC4</accession>